<feature type="compositionally biased region" description="Low complexity" evidence="5">
    <location>
        <begin position="838"/>
        <end position="849"/>
    </location>
</feature>
<feature type="compositionally biased region" description="Low complexity" evidence="5">
    <location>
        <begin position="328"/>
        <end position="338"/>
    </location>
</feature>
<comment type="caution">
    <text evidence="7">The sequence shown here is derived from an EMBL/GenBank/DDBJ whole genome shotgun (WGS) entry which is preliminary data.</text>
</comment>
<protein>
    <submittedName>
        <fullName evidence="7">Uncharacterized protein</fullName>
    </submittedName>
</protein>
<feature type="compositionally biased region" description="Basic and acidic residues" evidence="5">
    <location>
        <begin position="1025"/>
        <end position="1037"/>
    </location>
</feature>
<evidence type="ECO:0000256" key="4">
    <source>
        <dbReference type="ARBA" id="ARBA00038402"/>
    </source>
</evidence>
<dbReference type="OrthoDB" id="128536at2759"/>
<feature type="transmembrane region" description="Helical" evidence="6">
    <location>
        <begin position="120"/>
        <end position="141"/>
    </location>
</feature>
<feature type="compositionally biased region" description="Low complexity" evidence="5">
    <location>
        <begin position="738"/>
        <end position="755"/>
    </location>
</feature>
<feature type="compositionally biased region" description="Basic and acidic residues" evidence="5">
    <location>
        <begin position="1340"/>
        <end position="1352"/>
    </location>
</feature>
<dbReference type="GO" id="GO:0008033">
    <property type="term" value="P:tRNA processing"/>
    <property type="evidence" value="ECO:0007669"/>
    <property type="project" value="UniProtKB-KW"/>
</dbReference>
<dbReference type="GO" id="GO:0046872">
    <property type="term" value="F:metal ion binding"/>
    <property type="evidence" value="ECO:0007669"/>
    <property type="project" value="UniProtKB-KW"/>
</dbReference>
<dbReference type="PANTHER" id="PTHR14742">
    <property type="entry name" value="RIBONUCLEASE P SUBUNIT P21"/>
    <property type="match status" value="1"/>
</dbReference>
<keyword evidence="8" id="KW-1185">Reference proteome</keyword>
<feature type="compositionally biased region" description="Basic residues" evidence="5">
    <location>
        <begin position="1353"/>
        <end position="1363"/>
    </location>
</feature>
<feature type="region of interest" description="Disordered" evidence="5">
    <location>
        <begin position="1140"/>
        <end position="1172"/>
    </location>
</feature>
<feature type="transmembrane region" description="Helical" evidence="6">
    <location>
        <begin position="258"/>
        <end position="282"/>
    </location>
</feature>
<feature type="region of interest" description="Disordered" evidence="5">
    <location>
        <begin position="177"/>
        <end position="208"/>
    </location>
</feature>
<evidence type="ECO:0000256" key="6">
    <source>
        <dbReference type="SAM" id="Phobius"/>
    </source>
</evidence>
<evidence type="ECO:0000256" key="1">
    <source>
        <dbReference type="ARBA" id="ARBA00022694"/>
    </source>
</evidence>
<dbReference type="EMBL" id="JAACJO010000030">
    <property type="protein sequence ID" value="KAF5346742.1"/>
    <property type="molecule type" value="Genomic_DNA"/>
</dbReference>
<keyword evidence="2" id="KW-0479">Metal-binding</keyword>
<keyword evidence="6" id="KW-0812">Transmembrane</keyword>
<dbReference type="Proteomes" id="UP000559027">
    <property type="component" value="Unassembled WGS sequence"/>
</dbReference>
<feature type="compositionally biased region" description="Low complexity" evidence="5">
    <location>
        <begin position="183"/>
        <end position="196"/>
    </location>
</feature>
<reference evidence="7 8" key="1">
    <citation type="journal article" date="2020" name="ISME J.">
        <title>Uncovering the hidden diversity of litter-decomposition mechanisms in mushroom-forming fungi.</title>
        <authorList>
            <person name="Floudas D."/>
            <person name="Bentzer J."/>
            <person name="Ahren D."/>
            <person name="Johansson T."/>
            <person name="Persson P."/>
            <person name="Tunlid A."/>
        </authorList>
    </citation>
    <scope>NUCLEOTIDE SEQUENCE [LARGE SCALE GENOMIC DNA]</scope>
    <source>
        <strain evidence="7 8">CBS 146.42</strain>
    </source>
</reference>
<feature type="transmembrane region" description="Helical" evidence="6">
    <location>
        <begin position="29"/>
        <end position="48"/>
    </location>
</feature>
<sequence>MLSALPPALAFLVSFCALALLARYRNLCLWSSLAIVSLSTLVTASGILELTKTRKAELVVQACLCAHVGVSTIYLAHAYSSPAPWLRKAPKGYVFVLSAVLFCTTVFGILTPFVNAIPTIIPPLLFLLFTLSILPILTHILRVHLSPPHPTATTSKLKKRKPLRLRTAPVPTQVLIPPPLPSPASSSVLSFPSSSSQTHKHEPERVDSSIGCSAYKHPRLASTESACTVFNPADVESSAPASSAIRQRAQSIQARSRNIALTLLTSQLFSLLSFSLLLVLAFTDPDSLVLKSIQAVFTILSICGIILAFSLHGTRPVSPGTPISVSVSISQQQRQDQSNNTILPNPNPDLIEPHYAKGEARAELPGGRSRSGDNDMILDSLSAHHDPCVGLKNGDCPDDFVLGSSGHRRGPRLLRLGSSIPSRGVLHLGFSKLRRLFPVGSREEEPPTPLQDLPFLRSTLQQGQQQQHGRFASSSSSFSSPPRASRRDSRCRTPSPDPGLDVIPQEDEDKLQFVNDEGIELPVLPLHTYSSNANSGSASSMVVLGLGQLPSPPDTPRARIRTRSAPPPPLPPPPYWLSTPSDPAAHHDPIINPISTVDYSYTHEEEEQVRIGMVSPAEKPNLTVRDFFAGIDVDDDRYHQDEYACAMSGEVVDTAVSEPGHGGFFPSSSAYGRRGYVIDELEEDRITNPRVFFTSESRSPTPTPTHIWPTPVTQRSPTFSSPASWIGRRPVKSRSTMSLSLPLGSGSRSASAQRSPELPSPRLGGSGGWRRAEKFKERLMRGRFNYPGRTLSFSQSTSQVVEEGVREDVDSIVIGEGGKEKASERGKKGHKRTGTWGSISISKSPIIPTTPTLTPATFTASSASTSGLTDWEWYPFTSNKSKSSSSTHINNDTFKRKQLPSADSGQQQTGDIADFVDLTDPFASPTPGFTLPKWVAGHNGSSGAAGTTSVSDLGHSGSTNWSGCDGTTGGVKGKMKEVVWGEAESGEENEEVHGTRMTKSSAQWGKLPPVPPLPILTSFAGNGPDVRKSEKTRGRERTTRKRRKRPDSPMPMRMMSSRRLPRIVVDDHTEGLDESIGEVSSMQMRMDVPERPGSPSPPLETLSLGVSISRSMGMGLGIRGLEESMQVDDDVLGGALRRKETNTNVASMSRKSGKLSAGDTRRRRNGSPVPIPFRRMTRDYEVQEEERGEGIMMEGLDLEEVFLAQRLLRRLNSDEAMGRVYIETMKSVGQKTTTKMDPGVKRTLCKGCSSVLVPGLSARVRVRPSGPFGHCMAYTCLECSTTRRIPAPRNRKPSITEPSIPPTPPPGIEDENPSGEEIHVLSPPSGRTDKEVEGASMRLAGHEVPSKNEKKAQERKRKERKTRKKIVGWRGGGYGGGILCVILLGACGAPREVEHEGALKCACCPDEKGWICFAGFCKSKWTTV</sequence>
<keyword evidence="1" id="KW-0819">tRNA processing</keyword>
<feature type="region of interest" description="Disordered" evidence="5">
    <location>
        <begin position="548"/>
        <end position="574"/>
    </location>
</feature>
<keyword evidence="6" id="KW-1133">Transmembrane helix</keyword>
<proteinExistence type="inferred from homology"/>
<comment type="similarity">
    <text evidence="4">Belongs to the eukaryotic/archaeal RNase P protein component 4 family.</text>
</comment>
<evidence type="ECO:0000256" key="2">
    <source>
        <dbReference type="ARBA" id="ARBA00022723"/>
    </source>
</evidence>
<evidence type="ECO:0000256" key="3">
    <source>
        <dbReference type="ARBA" id="ARBA00022833"/>
    </source>
</evidence>
<feature type="transmembrane region" description="Helical" evidence="6">
    <location>
        <begin position="93"/>
        <end position="114"/>
    </location>
</feature>
<feature type="region of interest" description="Disordered" evidence="5">
    <location>
        <begin position="460"/>
        <end position="506"/>
    </location>
</feature>
<dbReference type="Gene3D" id="6.20.50.20">
    <property type="match status" value="1"/>
</dbReference>
<feature type="region of interest" description="Disordered" evidence="5">
    <location>
        <begin position="693"/>
        <end position="768"/>
    </location>
</feature>
<evidence type="ECO:0000313" key="8">
    <source>
        <dbReference type="Proteomes" id="UP000559027"/>
    </source>
</evidence>
<feature type="region of interest" description="Disordered" evidence="5">
    <location>
        <begin position="328"/>
        <end position="349"/>
    </location>
</feature>
<dbReference type="Pfam" id="PF04032">
    <property type="entry name" value="Rpr2"/>
    <property type="match status" value="1"/>
</dbReference>
<dbReference type="PANTHER" id="PTHR14742:SF0">
    <property type="entry name" value="RIBONUCLEASE P PROTEIN SUBUNIT P21"/>
    <property type="match status" value="1"/>
</dbReference>
<dbReference type="InterPro" id="IPR007175">
    <property type="entry name" value="Rpr2/Snm1/Rpp21"/>
</dbReference>
<feature type="region of interest" description="Disordered" evidence="5">
    <location>
        <begin position="1285"/>
        <end position="1363"/>
    </location>
</feature>
<feature type="region of interest" description="Disordered" evidence="5">
    <location>
        <begin position="817"/>
        <end position="849"/>
    </location>
</feature>
<gene>
    <name evidence="7" type="ORF">D9756_010442</name>
</gene>
<evidence type="ECO:0000313" key="7">
    <source>
        <dbReference type="EMBL" id="KAF5346742.1"/>
    </source>
</evidence>
<keyword evidence="3" id="KW-0862">Zinc</keyword>
<feature type="compositionally biased region" description="Pro residues" evidence="5">
    <location>
        <begin position="565"/>
        <end position="574"/>
    </location>
</feature>
<name>A0A8H5CRN7_9AGAR</name>
<dbReference type="GO" id="GO:0005655">
    <property type="term" value="C:nucleolar ribonuclease P complex"/>
    <property type="evidence" value="ECO:0007669"/>
    <property type="project" value="TreeGrafter"/>
</dbReference>
<organism evidence="7 8">
    <name type="scientific">Leucocoprinus leucothites</name>
    <dbReference type="NCBI Taxonomy" id="201217"/>
    <lineage>
        <taxon>Eukaryota</taxon>
        <taxon>Fungi</taxon>
        <taxon>Dikarya</taxon>
        <taxon>Basidiomycota</taxon>
        <taxon>Agaricomycotina</taxon>
        <taxon>Agaricomycetes</taxon>
        <taxon>Agaricomycetidae</taxon>
        <taxon>Agaricales</taxon>
        <taxon>Agaricineae</taxon>
        <taxon>Agaricaceae</taxon>
        <taxon>Leucocoprinus</taxon>
    </lineage>
</organism>
<keyword evidence="6" id="KW-0472">Membrane</keyword>
<feature type="region of interest" description="Disordered" evidence="5">
    <location>
        <begin position="879"/>
        <end position="908"/>
    </location>
</feature>
<accession>A0A8H5CRN7</accession>
<feature type="compositionally biased region" description="Polar residues" evidence="5">
    <location>
        <begin position="714"/>
        <end position="723"/>
    </location>
</feature>
<feature type="compositionally biased region" description="Basic and acidic residues" evidence="5">
    <location>
        <begin position="817"/>
        <end position="826"/>
    </location>
</feature>
<feature type="region of interest" description="Disordered" evidence="5">
    <location>
        <begin position="940"/>
        <end position="1054"/>
    </location>
</feature>
<evidence type="ECO:0000256" key="5">
    <source>
        <dbReference type="SAM" id="MobiDB-lite"/>
    </source>
</evidence>
<feature type="compositionally biased region" description="Low complexity" evidence="5">
    <location>
        <begin position="704"/>
        <end position="713"/>
    </location>
</feature>
<feature type="compositionally biased region" description="Low complexity" evidence="5">
    <location>
        <begin position="461"/>
        <end position="483"/>
    </location>
</feature>